<organism evidence="2 3">
    <name type="scientific">Nannocystis pusilla</name>
    <dbReference type="NCBI Taxonomy" id="889268"/>
    <lineage>
        <taxon>Bacteria</taxon>
        <taxon>Pseudomonadati</taxon>
        <taxon>Myxococcota</taxon>
        <taxon>Polyangia</taxon>
        <taxon>Nannocystales</taxon>
        <taxon>Nannocystaceae</taxon>
        <taxon>Nannocystis</taxon>
    </lineage>
</organism>
<evidence type="ECO:0000313" key="3">
    <source>
        <dbReference type="Proteomes" id="UP001150924"/>
    </source>
</evidence>
<evidence type="ECO:0000256" key="1">
    <source>
        <dbReference type="SAM" id="SignalP"/>
    </source>
</evidence>
<dbReference type="Proteomes" id="UP001150924">
    <property type="component" value="Unassembled WGS sequence"/>
</dbReference>
<reference evidence="2" key="1">
    <citation type="submission" date="2022-11" db="EMBL/GenBank/DDBJ databases">
        <title>Minimal conservation of predation-associated metabolite biosynthetic gene clusters underscores biosynthetic potential of Myxococcota including descriptions for ten novel species: Archangium lansinium sp. nov., Myxococcus landrumus sp. nov., Nannocystis bai.</title>
        <authorList>
            <person name="Ahearne A."/>
            <person name="Stevens C."/>
            <person name="Phillips K."/>
        </authorList>
    </citation>
    <scope>NUCLEOTIDE SEQUENCE</scope>
    <source>
        <strain evidence="2">Na p29</strain>
    </source>
</reference>
<dbReference type="AlphaFoldDB" id="A0A9X3EXK7"/>
<protein>
    <recommendedName>
        <fullName evidence="4">TonB C-terminal domain-containing protein</fullName>
    </recommendedName>
</protein>
<keyword evidence="3" id="KW-1185">Reference proteome</keyword>
<comment type="caution">
    <text evidence="2">The sequence shown here is derived from an EMBL/GenBank/DDBJ whole genome shotgun (WGS) entry which is preliminary data.</text>
</comment>
<accession>A0A9X3EXK7</accession>
<dbReference type="RefSeq" id="WP_267775544.1">
    <property type="nucleotide sequence ID" value="NZ_JAPNKE010000002.1"/>
</dbReference>
<evidence type="ECO:0000313" key="2">
    <source>
        <dbReference type="EMBL" id="MCY1012212.1"/>
    </source>
</evidence>
<gene>
    <name evidence="2" type="ORF">OV079_43080</name>
</gene>
<sequence length="113" mass="11641">MLARVLPTLALSLFACAAKLPSGISQLPLTVSVPQVTCPAVTNGAVHGTVVLDVQVGLGGRVELVHIDHDIGGGCGEIAAAALREAAFLPALDTDGHPVAHLFRYEYEFAAAK</sequence>
<proteinExistence type="predicted"/>
<evidence type="ECO:0008006" key="4">
    <source>
        <dbReference type="Google" id="ProtNLM"/>
    </source>
</evidence>
<keyword evidence="1" id="KW-0732">Signal</keyword>
<dbReference type="EMBL" id="JAPNKE010000002">
    <property type="protein sequence ID" value="MCY1012212.1"/>
    <property type="molecule type" value="Genomic_DNA"/>
</dbReference>
<name>A0A9X3EXK7_9BACT</name>
<feature type="signal peptide" evidence="1">
    <location>
        <begin position="1"/>
        <end position="17"/>
    </location>
</feature>
<feature type="chain" id="PRO_5040987110" description="TonB C-terminal domain-containing protein" evidence="1">
    <location>
        <begin position="18"/>
        <end position="113"/>
    </location>
</feature>
<dbReference type="Gene3D" id="3.30.1150.10">
    <property type="match status" value="1"/>
</dbReference>
<dbReference type="PROSITE" id="PS51257">
    <property type="entry name" value="PROKAR_LIPOPROTEIN"/>
    <property type="match status" value="1"/>
</dbReference>